<organism evidence="2">
    <name type="scientific">Aeromonas salmonicida subsp. salmonicida</name>
    <dbReference type="NCBI Taxonomy" id="29491"/>
    <lineage>
        <taxon>Bacteria</taxon>
        <taxon>Pseudomonadati</taxon>
        <taxon>Pseudomonadota</taxon>
        <taxon>Gammaproteobacteria</taxon>
        <taxon>Aeromonadales</taxon>
        <taxon>Aeromonadaceae</taxon>
        <taxon>Aeromonas</taxon>
    </lineage>
</organism>
<evidence type="ECO:0000313" key="2">
    <source>
        <dbReference type="EMBL" id="AIZ49700.1"/>
    </source>
</evidence>
<feature type="domain" description="Putative exodeoxyribonuclease 8 PDDEXK-like" evidence="1">
    <location>
        <begin position="31"/>
        <end position="259"/>
    </location>
</feature>
<name>A0A0A7KY23_AERSS</name>
<dbReference type="EMBL" id="KJ626180">
    <property type="protein sequence ID" value="AIZ49700.1"/>
    <property type="molecule type" value="Genomic_DNA"/>
</dbReference>
<reference evidence="2" key="1">
    <citation type="submission" date="2014-03" db="EMBL/GenBank/DDBJ databases">
        <authorList>
            <person name="Emond-Rheault J.-G."/>
            <person name="Trudel M.V."/>
            <person name="Vincent A.T."/>
            <person name="Brochu F."/>
            <person name="Boyle B."/>
            <person name="Tanaka K.H."/>
            <person name="Attere S.A."/>
            <person name="Jubinville E."/>
            <person name="Frenette M."/>
            <person name="Derome N."/>
            <person name="Charette S.J."/>
        </authorList>
    </citation>
    <scope>NUCLEOTIDE SEQUENCE</scope>
    <source>
        <strain evidence="2">09-0167</strain>
    </source>
</reference>
<dbReference type="InterPro" id="IPR024432">
    <property type="entry name" value="Put_RecE_PDDEXK-like_dom"/>
</dbReference>
<reference evidence="2" key="2">
    <citation type="journal article" date="2015" name="Vet. Microbiol.">
        <title>Variants of a genomic island in Aeromonas salmonicida subsp. salmonicida link isolates with their geographical origins.</title>
        <authorList>
            <person name="Emond-Rheault J.G."/>
            <person name="Vincent A.T."/>
            <person name="Trudel M.V."/>
            <person name="Brochu F."/>
            <person name="Boyle B."/>
            <person name="Tanaka K.H."/>
            <person name="Attere S.A."/>
            <person name="Jubinville E."/>
            <person name="Loch T.P."/>
            <person name="Winters A.D."/>
            <person name="Faisal M."/>
            <person name="Frenette M."/>
            <person name="Derome N."/>
            <person name="Charette S.J."/>
        </authorList>
    </citation>
    <scope>NUCLEOTIDE SEQUENCE</scope>
    <source>
        <strain evidence="2">09-0167</strain>
    </source>
</reference>
<evidence type="ECO:0000259" key="1">
    <source>
        <dbReference type="Pfam" id="PF12684"/>
    </source>
</evidence>
<protein>
    <submittedName>
        <fullName evidence="2">Phage exodeoxyribonuclease VIII</fullName>
    </submittedName>
</protein>
<dbReference type="Gene3D" id="3.90.320.10">
    <property type="match status" value="1"/>
</dbReference>
<dbReference type="InterPro" id="IPR011604">
    <property type="entry name" value="PDDEXK-like_dom_sf"/>
</dbReference>
<accession>A0A0A7KY23</accession>
<dbReference type="AlphaFoldDB" id="A0A0A7KY23"/>
<sequence length="280" mass="32423">MNAAVDTSLALPQGLVLGLSNEEYHSGPGVSKSQLDDIAESPATYTWRKSAPVDDEKLKALDMGTALHCLLLEPEDFKDRFIIAPEFNRRTNAGKEEEKEFMANCSELGKTIMAAEEGRKLQLMRESVFAHPDARWLLEQDGICEGSLYWTDRETEELCRCRPDKKLSNFPILADVKKVDDMTRFERHVEEFRYHVQDAMYSDGFREIYGEWPDFIFLAVSSSIECGRYPVRVRPLEPEWKESGKDLYRRDLQKFHECRVNNDWHDLIPLTRPAWARRAA</sequence>
<dbReference type="RefSeq" id="WP_052141144.1">
    <property type="nucleotide sequence ID" value="NZ_JRYV01000095.1"/>
</dbReference>
<dbReference type="Pfam" id="PF12684">
    <property type="entry name" value="DUF3799"/>
    <property type="match status" value="1"/>
</dbReference>
<proteinExistence type="predicted"/>